<protein>
    <recommendedName>
        <fullName evidence="3">PilZ domain-containing protein</fullName>
    </recommendedName>
</protein>
<evidence type="ECO:0000313" key="1">
    <source>
        <dbReference type="EMBL" id="RDL43478.1"/>
    </source>
</evidence>
<gene>
    <name evidence="1" type="ORF">DN730_14170</name>
</gene>
<evidence type="ECO:0000313" key="2">
    <source>
        <dbReference type="Proteomes" id="UP000254326"/>
    </source>
</evidence>
<dbReference type="OrthoDB" id="6104900at2"/>
<dbReference type="EMBL" id="QKRA01000007">
    <property type="protein sequence ID" value="RDL43478.1"/>
    <property type="molecule type" value="Genomic_DNA"/>
</dbReference>
<organism evidence="1 2">
    <name type="scientific">Marinomonas piezotolerans</name>
    <dbReference type="NCBI Taxonomy" id="2213058"/>
    <lineage>
        <taxon>Bacteria</taxon>
        <taxon>Pseudomonadati</taxon>
        <taxon>Pseudomonadota</taxon>
        <taxon>Gammaproteobacteria</taxon>
        <taxon>Oceanospirillales</taxon>
        <taxon>Oceanospirillaceae</taxon>
        <taxon>Marinomonas</taxon>
    </lineage>
</organism>
<name>A0A370U6S7_9GAMM</name>
<proteinExistence type="predicted"/>
<keyword evidence="2" id="KW-1185">Reference proteome</keyword>
<evidence type="ECO:0008006" key="3">
    <source>
        <dbReference type="Google" id="ProtNLM"/>
    </source>
</evidence>
<comment type="caution">
    <text evidence="1">The sequence shown here is derived from an EMBL/GenBank/DDBJ whole genome shotgun (WGS) entry which is preliminary data.</text>
</comment>
<sequence>MLLDFNVVKTHHPYVRCFWIGTMYLTNGTKMRVHCTHISHDLIEVEAPLGLQGSKKVKLELEASHESARSLIKIICYPSFDVLNEHDKHYIKMSIHTISDKDREFIDKFVKAHN</sequence>
<dbReference type="Proteomes" id="UP000254326">
    <property type="component" value="Unassembled WGS sequence"/>
</dbReference>
<dbReference type="AlphaFoldDB" id="A0A370U6S7"/>
<reference evidence="1 2" key="1">
    <citation type="submission" date="2018-06" db="EMBL/GenBank/DDBJ databases">
        <title>Marinomonas sp. YLB-05 draft genome sequence.</title>
        <authorList>
            <person name="Yu L."/>
            <person name="Tang X."/>
        </authorList>
    </citation>
    <scope>NUCLEOTIDE SEQUENCE [LARGE SCALE GENOMIC DNA]</scope>
    <source>
        <strain evidence="1 2">YLB-05</strain>
    </source>
</reference>
<accession>A0A370U6S7</accession>